<dbReference type="InterPro" id="IPR024930">
    <property type="entry name" value="Skp_dom_sf"/>
</dbReference>
<accession>A0A1J5RFP5</accession>
<dbReference type="PANTHER" id="PTHR35089:SF1">
    <property type="entry name" value="CHAPERONE PROTEIN SKP"/>
    <property type="match status" value="1"/>
</dbReference>
<dbReference type="InterPro" id="IPR005632">
    <property type="entry name" value="Chaperone_Skp"/>
</dbReference>
<dbReference type="SUPFAM" id="SSF111384">
    <property type="entry name" value="OmpH-like"/>
    <property type="match status" value="1"/>
</dbReference>
<keyword evidence="2" id="KW-0732">Signal</keyword>
<name>A0A1J5RFP5_9ZZZZ</name>
<comment type="caution">
    <text evidence="3">The sequence shown here is derived from an EMBL/GenBank/DDBJ whole genome shotgun (WGS) entry which is preliminary data.</text>
</comment>
<dbReference type="GO" id="GO:0005829">
    <property type="term" value="C:cytosol"/>
    <property type="evidence" value="ECO:0007669"/>
    <property type="project" value="TreeGrafter"/>
</dbReference>
<dbReference type="AlphaFoldDB" id="A0A1J5RFP5"/>
<dbReference type="Gene3D" id="3.30.910.20">
    <property type="entry name" value="Skp domain"/>
    <property type="match status" value="1"/>
</dbReference>
<evidence type="ECO:0000256" key="2">
    <source>
        <dbReference type="ARBA" id="ARBA00022729"/>
    </source>
</evidence>
<dbReference type="Pfam" id="PF03938">
    <property type="entry name" value="OmpH"/>
    <property type="match status" value="1"/>
</dbReference>
<comment type="similarity">
    <text evidence="1">Belongs to the Skp family.</text>
</comment>
<dbReference type="GO" id="GO:0051082">
    <property type="term" value="F:unfolded protein binding"/>
    <property type="evidence" value="ECO:0007669"/>
    <property type="project" value="InterPro"/>
</dbReference>
<organism evidence="3">
    <name type="scientific">mine drainage metagenome</name>
    <dbReference type="NCBI Taxonomy" id="410659"/>
    <lineage>
        <taxon>unclassified sequences</taxon>
        <taxon>metagenomes</taxon>
        <taxon>ecological metagenomes</taxon>
    </lineage>
</organism>
<dbReference type="GO" id="GO:0050821">
    <property type="term" value="P:protein stabilization"/>
    <property type="evidence" value="ECO:0007669"/>
    <property type="project" value="TreeGrafter"/>
</dbReference>
<dbReference type="EMBL" id="MLJW01000276">
    <property type="protein sequence ID" value="OIQ90916.1"/>
    <property type="molecule type" value="Genomic_DNA"/>
</dbReference>
<protein>
    <submittedName>
        <fullName evidence="3">Outer membrane protein (OmpH-like)</fullName>
    </submittedName>
</protein>
<gene>
    <name evidence="3" type="ORF">GALL_271900</name>
</gene>
<sequence>MVIRSRIGLLLAGCMTVALFAAPAAWAEDNGFGVGNSGEGAAPVALPASGSTAPAAPHGAAPAHGILSPVVGVVDVDYVMSHSEAAKSVAAQRQKWQKTYQTDLSKEDASLRATKQKLEQERASMSPEVFQGKARDFEQTVGEFQRKVMQRSRALDKSYAIAMSRVERTMVEVTAKVAGEHHINLVMPRSQVLLFADAMNISQEVVDGLNRKLPKVDMPAPKLEPVAVPGAGQE</sequence>
<dbReference type="PANTHER" id="PTHR35089">
    <property type="entry name" value="CHAPERONE PROTEIN SKP"/>
    <property type="match status" value="1"/>
</dbReference>
<proteinExistence type="inferred from homology"/>
<dbReference type="SMART" id="SM00935">
    <property type="entry name" value="OmpH"/>
    <property type="match status" value="1"/>
</dbReference>
<evidence type="ECO:0000313" key="3">
    <source>
        <dbReference type="EMBL" id="OIQ90916.1"/>
    </source>
</evidence>
<evidence type="ECO:0000256" key="1">
    <source>
        <dbReference type="ARBA" id="ARBA00009091"/>
    </source>
</evidence>
<reference evidence="3" key="1">
    <citation type="submission" date="2016-10" db="EMBL/GenBank/DDBJ databases">
        <title>Sequence of Gallionella enrichment culture.</title>
        <authorList>
            <person name="Poehlein A."/>
            <person name="Muehling M."/>
            <person name="Daniel R."/>
        </authorList>
    </citation>
    <scope>NUCLEOTIDE SEQUENCE</scope>
</reference>